<organism evidence="2 3">
    <name type="scientific">Temnothorax curvispinosus</name>
    <dbReference type="NCBI Taxonomy" id="300111"/>
    <lineage>
        <taxon>Eukaryota</taxon>
        <taxon>Metazoa</taxon>
        <taxon>Ecdysozoa</taxon>
        <taxon>Arthropoda</taxon>
        <taxon>Hexapoda</taxon>
        <taxon>Insecta</taxon>
        <taxon>Pterygota</taxon>
        <taxon>Neoptera</taxon>
        <taxon>Endopterygota</taxon>
        <taxon>Hymenoptera</taxon>
        <taxon>Apocrita</taxon>
        <taxon>Aculeata</taxon>
        <taxon>Formicoidea</taxon>
        <taxon>Formicidae</taxon>
        <taxon>Myrmicinae</taxon>
        <taxon>Temnothorax</taxon>
    </lineage>
</organism>
<dbReference type="PROSITE" id="PS51029">
    <property type="entry name" value="MADF"/>
    <property type="match status" value="1"/>
</dbReference>
<reference evidence="3" key="1">
    <citation type="submission" date="2025-08" db="UniProtKB">
        <authorList>
            <consortium name="RefSeq"/>
        </authorList>
    </citation>
    <scope>IDENTIFICATION</scope>
    <source>
        <tissue evidence="3">Whole body</tissue>
    </source>
</reference>
<dbReference type="InterPro" id="IPR006578">
    <property type="entry name" value="MADF-dom"/>
</dbReference>
<dbReference type="PANTHER" id="PTHR12243:SF67">
    <property type="entry name" value="COREPRESSOR OF PANGOLIN, ISOFORM A-RELATED"/>
    <property type="match status" value="1"/>
</dbReference>
<dbReference type="Pfam" id="PF10545">
    <property type="entry name" value="MADF_DNA_bdg"/>
    <property type="match status" value="1"/>
</dbReference>
<dbReference type="SMART" id="SM00595">
    <property type="entry name" value="MADF"/>
    <property type="match status" value="1"/>
</dbReference>
<proteinExistence type="predicted"/>
<evidence type="ECO:0000313" key="3">
    <source>
        <dbReference type="RefSeq" id="XP_024891390.1"/>
    </source>
</evidence>
<dbReference type="AlphaFoldDB" id="A0A6J1REZ7"/>
<dbReference type="OrthoDB" id="7555131at2759"/>
<gene>
    <name evidence="3" type="primary">LOC112467139</name>
</gene>
<protein>
    <submittedName>
        <fullName evidence="3">Uncharacterized protein LOC112467139</fullName>
    </submittedName>
</protein>
<dbReference type="Proteomes" id="UP000504618">
    <property type="component" value="Unplaced"/>
</dbReference>
<dbReference type="PANTHER" id="PTHR12243">
    <property type="entry name" value="MADF DOMAIN TRANSCRIPTION FACTOR"/>
    <property type="match status" value="1"/>
</dbReference>
<evidence type="ECO:0000259" key="1">
    <source>
        <dbReference type="PROSITE" id="PS51029"/>
    </source>
</evidence>
<accession>A0A6J1REZ7</accession>
<dbReference type="GeneID" id="112467139"/>
<dbReference type="InterPro" id="IPR039353">
    <property type="entry name" value="TF_Adf1"/>
</dbReference>
<dbReference type="RefSeq" id="XP_024891390.1">
    <property type="nucleotide sequence ID" value="XM_025035622.1"/>
</dbReference>
<keyword evidence="2" id="KW-1185">Reference proteome</keyword>
<evidence type="ECO:0000313" key="2">
    <source>
        <dbReference type="Proteomes" id="UP000504618"/>
    </source>
</evidence>
<feature type="domain" description="MADF" evidence="1">
    <location>
        <begin position="31"/>
        <end position="128"/>
    </location>
</feature>
<sequence>MLDEEEVLDSAFDNDSHDQNVSEPQIQIWKSLINLVQPNLLLYQKKHKEYSNKSMKIQIWNSIGAALIPPITGIDAEKMFYRLRQKFGKERRKVTQSQARSGAGADHVPYTSNWILYKDLMFLADHIQPRQTSSNFQPVIPKRKKAIASQMSHFSSSQLYLQRASSQPSSSQCAASTPAIICTQPLTSEESTDVILNIDLNDESLEFLTENEKASVADSMESSSVSLSNSSTSQGIISRSMQKVVLPAITPQKLTPPADNTKKRKHQTSDEVDAAVVKSSENISFLANTLDIALNKKITSVSEPTKPKLSDAVENMMSGIALGLGKVPEDHQMDCFISILNCINNFIKK</sequence>
<name>A0A6J1REZ7_9HYME</name>